<accession>A0A6J1TM04</accession>
<evidence type="ECO:0000256" key="1">
    <source>
        <dbReference type="SAM" id="MobiDB-lite"/>
    </source>
</evidence>
<dbReference type="RefSeq" id="XP_026292670.1">
    <property type="nucleotide sequence ID" value="XM_026436885.2"/>
</dbReference>
<keyword evidence="2" id="KW-1185">Reference proteome</keyword>
<proteinExistence type="predicted"/>
<gene>
    <name evidence="3" type="primary">LOC113217044</name>
</gene>
<evidence type="ECO:0000313" key="2">
    <source>
        <dbReference type="Proteomes" id="UP000504606"/>
    </source>
</evidence>
<dbReference type="GeneID" id="113217044"/>
<organism evidence="2 3">
    <name type="scientific">Frankliniella occidentalis</name>
    <name type="common">Western flower thrips</name>
    <name type="synonym">Euthrips occidentalis</name>
    <dbReference type="NCBI Taxonomy" id="133901"/>
    <lineage>
        <taxon>Eukaryota</taxon>
        <taxon>Metazoa</taxon>
        <taxon>Ecdysozoa</taxon>
        <taxon>Arthropoda</taxon>
        <taxon>Hexapoda</taxon>
        <taxon>Insecta</taxon>
        <taxon>Pterygota</taxon>
        <taxon>Neoptera</taxon>
        <taxon>Paraneoptera</taxon>
        <taxon>Thysanoptera</taxon>
        <taxon>Terebrantia</taxon>
        <taxon>Thripoidea</taxon>
        <taxon>Thripidae</taxon>
        <taxon>Frankliniella</taxon>
    </lineage>
</organism>
<dbReference type="KEGG" id="foc:113217044"/>
<sequence>MLSPSAGQAASSDISSSTSSVRKALDMGETSTPGLSLFAELTEQVHESVTNDEVLEEIENNEPLVLEEINNNEPPVLEEISNNEPLVKERLKTVVITDISFDVKPDKLSDFLSQAAWDFDILLKPEKAVIDLFWIDDNEMMQGFKVEFLSTFVATRMSDLKELLFEDNYLPFLQEQTVFRKPVVYLVPSSFEIVKNLPTKFFLPAHFIDHLNTTAWLQDLGPAEDESVVTQLIKEDNSSSGRIQFIDAEVAKKMCAQTITYDHHKIEMVQEMEQASSLSPMVTISNLPQNFYEAHFCNFMKDLGELGLKDPVNSLLSVTKYSESERSCVAKFTTPEIAAKVCEMPEKYDRCELKMVQHVVPSDAPAVTESVRVSNLPKSFYQAHFENF</sequence>
<feature type="compositionally biased region" description="Low complexity" evidence="1">
    <location>
        <begin position="1"/>
        <end position="20"/>
    </location>
</feature>
<dbReference type="Proteomes" id="UP000504606">
    <property type="component" value="Unplaced"/>
</dbReference>
<protein>
    <submittedName>
        <fullName evidence="3">Uncharacterized protein LOC113217044</fullName>
    </submittedName>
</protein>
<dbReference type="AlphaFoldDB" id="A0A6J1TM04"/>
<reference evidence="3" key="1">
    <citation type="submission" date="2025-08" db="UniProtKB">
        <authorList>
            <consortium name="RefSeq"/>
        </authorList>
    </citation>
    <scope>IDENTIFICATION</scope>
    <source>
        <tissue evidence="3">Whole organism</tissue>
    </source>
</reference>
<name>A0A6J1TM04_FRAOC</name>
<evidence type="ECO:0000313" key="3">
    <source>
        <dbReference type="RefSeq" id="XP_026292670.1"/>
    </source>
</evidence>
<feature type="region of interest" description="Disordered" evidence="1">
    <location>
        <begin position="1"/>
        <end position="28"/>
    </location>
</feature>